<protein>
    <submittedName>
        <fullName evidence="2">Uncharacterized protein</fullName>
    </submittedName>
</protein>
<dbReference type="Proteomes" id="UP000570517">
    <property type="component" value="Unassembled WGS sequence"/>
</dbReference>
<organism evidence="2 3">
    <name type="scientific">Mycolicibacterium hippocampi</name>
    <dbReference type="NCBI Taxonomy" id="659824"/>
    <lineage>
        <taxon>Bacteria</taxon>
        <taxon>Bacillati</taxon>
        <taxon>Actinomycetota</taxon>
        <taxon>Actinomycetes</taxon>
        <taxon>Mycobacteriales</taxon>
        <taxon>Mycobacteriaceae</taxon>
        <taxon>Mycolicibacterium</taxon>
    </lineage>
</organism>
<evidence type="ECO:0000313" key="3">
    <source>
        <dbReference type="Proteomes" id="UP000570517"/>
    </source>
</evidence>
<sequence length="88" mass="9180">MNPDSFGQAAARARGTLMGMPPGVEFRPQMGDQRRLRPAAEPPTQRPTGSPVGGPVRPAVPAAQVRAAGPLFPGLAERAAARIQRDLG</sequence>
<accession>A0A850PIS3</accession>
<keyword evidence="3" id="KW-1185">Reference proteome</keyword>
<gene>
    <name evidence="2" type="ORF">HLY00_952</name>
</gene>
<name>A0A850PIS3_9MYCO</name>
<comment type="caution">
    <text evidence="2">The sequence shown here is derived from an EMBL/GenBank/DDBJ whole genome shotgun (WGS) entry which is preliminary data.</text>
</comment>
<reference evidence="2 3" key="1">
    <citation type="submission" date="2020-05" db="EMBL/GenBank/DDBJ databases">
        <title>Draft genome sequence of Mycobacterium hippocampi DL, isolated from European seabass, Dicentrarchus labrax, reared in fish farms.</title>
        <authorList>
            <person name="Stathopoulou P."/>
            <person name="Asimakis E."/>
            <person name="Tzokas K."/>
            <person name="Batargias C."/>
            <person name="Tsiamis G."/>
        </authorList>
    </citation>
    <scope>NUCLEOTIDE SEQUENCE [LARGE SCALE GENOMIC DNA]</scope>
    <source>
        <strain evidence="2 3">DL</strain>
    </source>
</reference>
<evidence type="ECO:0000313" key="2">
    <source>
        <dbReference type="EMBL" id="NVN50102.1"/>
    </source>
</evidence>
<proteinExistence type="predicted"/>
<evidence type="ECO:0000256" key="1">
    <source>
        <dbReference type="SAM" id="MobiDB-lite"/>
    </source>
</evidence>
<dbReference type="AlphaFoldDB" id="A0A850PIS3"/>
<dbReference type="EMBL" id="JABFYL010000021">
    <property type="protein sequence ID" value="NVN50102.1"/>
    <property type="molecule type" value="Genomic_DNA"/>
</dbReference>
<feature type="region of interest" description="Disordered" evidence="1">
    <location>
        <begin position="1"/>
        <end position="59"/>
    </location>
</feature>